<dbReference type="AlphaFoldDB" id="A7AZ95"/>
<accession>A7AZ95</accession>
<evidence type="ECO:0000313" key="1">
    <source>
        <dbReference type="EMBL" id="EDN79100.1"/>
    </source>
</evidence>
<reference evidence="1 2" key="1">
    <citation type="submission" date="2007-04" db="EMBL/GenBank/DDBJ databases">
        <authorList>
            <person name="Fulton L."/>
            <person name="Clifton S."/>
            <person name="Fulton B."/>
            <person name="Xu J."/>
            <person name="Minx P."/>
            <person name="Pepin K.H."/>
            <person name="Johnson M."/>
            <person name="Thiruvilangam P."/>
            <person name="Bhonagiri V."/>
            <person name="Nash W.E."/>
            <person name="Mardis E.R."/>
            <person name="Wilson R.K."/>
        </authorList>
    </citation>
    <scope>NUCLEOTIDE SEQUENCE [LARGE SCALE GENOMIC DNA]</scope>
    <source>
        <strain evidence="1 2">ATCC 29149</strain>
    </source>
</reference>
<reference evidence="1 2" key="2">
    <citation type="submission" date="2007-06" db="EMBL/GenBank/DDBJ databases">
        <title>Draft genome sequence of Ruminococcus gnavus (ATCC 29149).</title>
        <authorList>
            <person name="Sudarsanam P."/>
            <person name="Ley R."/>
            <person name="Guruge J."/>
            <person name="Turnbaugh P.J."/>
            <person name="Mahowald M."/>
            <person name="Liep D."/>
            <person name="Gordon J."/>
        </authorList>
    </citation>
    <scope>NUCLEOTIDE SEQUENCE [LARGE SCALE GENOMIC DNA]</scope>
    <source>
        <strain evidence="1 2">ATCC 29149</strain>
    </source>
</reference>
<sequence length="39" mass="4509">MGSSPIFRIMREAFTGNCKCFCFMGLGYLRLLVGELQRY</sequence>
<organism evidence="1 2">
    <name type="scientific">Mediterraneibacter gnavus (strain ATCC 29149 / DSM 114966 / JCM 6515 / VPI C7-9)</name>
    <name type="common">Ruminococcus gnavus</name>
    <dbReference type="NCBI Taxonomy" id="411470"/>
    <lineage>
        <taxon>Bacteria</taxon>
        <taxon>Bacillati</taxon>
        <taxon>Bacillota</taxon>
        <taxon>Clostridia</taxon>
        <taxon>Lachnospirales</taxon>
        <taxon>Lachnospiraceae</taxon>
        <taxon>Mediterraneibacter</taxon>
    </lineage>
</organism>
<dbReference type="Proteomes" id="UP000004410">
    <property type="component" value="Unassembled WGS sequence"/>
</dbReference>
<gene>
    <name evidence="1" type="ORF">RUMGNA_00611</name>
</gene>
<comment type="caution">
    <text evidence="1">The sequence shown here is derived from an EMBL/GenBank/DDBJ whole genome shotgun (WGS) entry which is preliminary data.</text>
</comment>
<dbReference type="EMBL" id="AAYG02000005">
    <property type="protein sequence ID" value="EDN79100.1"/>
    <property type="molecule type" value="Genomic_DNA"/>
</dbReference>
<protein>
    <submittedName>
        <fullName evidence="1">Uncharacterized protein</fullName>
    </submittedName>
</protein>
<proteinExistence type="predicted"/>
<name>A7AZ95_MEDG7</name>
<evidence type="ECO:0000313" key="2">
    <source>
        <dbReference type="Proteomes" id="UP000004410"/>
    </source>
</evidence>
<dbReference type="PaxDb" id="411470-RUMGNA_00611"/>